<evidence type="ECO:0000313" key="1">
    <source>
        <dbReference type="EMBL" id="GKU89981.1"/>
    </source>
</evidence>
<protein>
    <submittedName>
        <fullName evidence="1">Uncharacterized protein</fullName>
    </submittedName>
</protein>
<organism evidence="1 2">
    <name type="scientific">Rubroshorea leprosula</name>
    <dbReference type="NCBI Taxonomy" id="152421"/>
    <lineage>
        <taxon>Eukaryota</taxon>
        <taxon>Viridiplantae</taxon>
        <taxon>Streptophyta</taxon>
        <taxon>Embryophyta</taxon>
        <taxon>Tracheophyta</taxon>
        <taxon>Spermatophyta</taxon>
        <taxon>Magnoliopsida</taxon>
        <taxon>eudicotyledons</taxon>
        <taxon>Gunneridae</taxon>
        <taxon>Pentapetalae</taxon>
        <taxon>rosids</taxon>
        <taxon>malvids</taxon>
        <taxon>Malvales</taxon>
        <taxon>Dipterocarpaceae</taxon>
        <taxon>Rubroshorea</taxon>
    </lineage>
</organism>
<dbReference type="EMBL" id="BPVZ01000004">
    <property type="protein sequence ID" value="GKU89981.1"/>
    <property type="molecule type" value="Genomic_DNA"/>
</dbReference>
<proteinExistence type="predicted"/>
<keyword evidence="2" id="KW-1185">Reference proteome</keyword>
<dbReference type="Proteomes" id="UP001054252">
    <property type="component" value="Unassembled WGS sequence"/>
</dbReference>
<sequence>MPLQHYLHIQVGLALSWNPEQWENTTDFKESSNRTEWSLKKLAGGSLHILYAKLTFSINPHGSITKEPGPVSKIFTIPHTMLQDFRQALVCPCSKLKF</sequence>
<accession>A0AAV5HRS8</accession>
<comment type="caution">
    <text evidence="1">The sequence shown here is derived from an EMBL/GenBank/DDBJ whole genome shotgun (WGS) entry which is preliminary data.</text>
</comment>
<reference evidence="1 2" key="1">
    <citation type="journal article" date="2021" name="Commun. Biol.">
        <title>The genome of Shorea leprosula (Dipterocarpaceae) highlights the ecological relevance of drought in aseasonal tropical rainforests.</title>
        <authorList>
            <person name="Ng K.K.S."/>
            <person name="Kobayashi M.J."/>
            <person name="Fawcett J.A."/>
            <person name="Hatakeyama M."/>
            <person name="Paape T."/>
            <person name="Ng C.H."/>
            <person name="Ang C.C."/>
            <person name="Tnah L.H."/>
            <person name="Lee C.T."/>
            <person name="Nishiyama T."/>
            <person name="Sese J."/>
            <person name="O'Brien M.J."/>
            <person name="Copetti D."/>
            <person name="Mohd Noor M.I."/>
            <person name="Ong R.C."/>
            <person name="Putra M."/>
            <person name="Sireger I.Z."/>
            <person name="Indrioko S."/>
            <person name="Kosugi Y."/>
            <person name="Izuno A."/>
            <person name="Isagi Y."/>
            <person name="Lee S.L."/>
            <person name="Shimizu K.K."/>
        </authorList>
    </citation>
    <scope>NUCLEOTIDE SEQUENCE [LARGE SCALE GENOMIC DNA]</scope>
    <source>
        <strain evidence="1">214</strain>
    </source>
</reference>
<name>A0AAV5HRS8_9ROSI</name>
<dbReference type="Gene3D" id="2.60.40.1170">
    <property type="entry name" value="Mu homology domain, subdomain B"/>
    <property type="match status" value="1"/>
</dbReference>
<dbReference type="AlphaFoldDB" id="A0AAV5HRS8"/>
<gene>
    <name evidence="1" type="ORF">SLEP1_g4047</name>
</gene>
<evidence type="ECO:0000313" key="2">
    <source>
        <dbReference type="Proteomes" id="UP001054252"/>
    </source>
</evidence>